<name>A0A1E1K1S7_9HELO</name>
<dbReference type="InterPro" id="IPR011990">
    <property type="entry name" value="TPR-like_helical_dom_sf"/>
</dbReference>
<accession>A0A1E1K1S7</accession>
<feature type="region of interest" description="Disordered" evidence="5">
    <location>
        <begin position="91"/>
        <end position="113"/>
    </location>
</feature>
<dbReference type="Proteomes" id="UP000178912">
    <property type="component" value="Unassembled WGS sequence"/>
</dbReference>
<evidence type="ECO:0000256" key="2">
    <source>
        <dbReference type="ARBA" id="ARBA00022737"/>
    </source>
</evidence>
<comment type="function">
    <text evidence="3">Regulates mitochondrial small subunit maturation by controlling 15S rRNA 5'-end processing. Localizes to the 5' precursor of the 15S rRNA in a position that is subsequently occupied by mS47 in the mature yeast mtSSU. Uses structure and sequence-specific RNA recognition, binding to a single-stranded region of the precursor and specifically recognizing bases -6 to -1. The exchange of Ccm1 for mS47 is coupled to the irreversible removal of precursor rRNA that is accompanied by conformational changes of the mitoribosomal proteins uS5m and mS26. These conformational changes signal completion of 5'-end rRNA processing through protection of the mature 5'-end of the 15S rRNA and stabilization of mS47. The removal of the 5' precursor together with the dissociation of Ccm1 may be catalyzed by the 5'-3' exoribonuclease Pet127. Involved in the specific removal of group I introns in mitochondrial encoded transcripts.</text>
</comment>
<reference evidence="7" key="1">
    <citation type="submission" date="2016-03" db="EMBL/GenBank/DDBJ databases">
        <authorList>
            <person name="Guldener U."/>
        </authorList>
    </citation>
    <scope>NUCLEOTIDE SEQUENCE [LARGE SCALE GENOMIC DNA]</scope>
    <source>
        <strain evidence="7">04CH-RAC-A.6.1</strain>
    </source>
</reference>
<keyword evidence="2" id="KW-0677">Repeat</keyword>
<evidence type="ECO:0008006" key="8">
    <source>
        <dbReference type="Google" id="ProtNLM"/>
    </source>
</evidence>
<proteinExistence type="inferred from homology"/>
<evidence type="ECO:0000313" key="6">
    <source>
        <dbReference type="EMBL" id="CZS91951.1"/>
    </source>
</evidence>
<organism evidence="6 7">
    <name type="scientific">Rhynchosporium agropyri</name>
    <dbReference type="NCBI Taxonomy" id="914238"/>
    <lineage>
        <taxon>Eukaryota</taxon>
        <taxon>Fungi</taxon>
        <taxon>Dikarya</taxon>
        <taxon>Ascomycota</taxon>
        <taxon>Pezizomycotina</taxon>
        <taxon>Leotiomycetes</taxon>
        <taxon>Helotiales</taxon>
        <taxon>Ploettnerulaceae</taxon>
        <taxon>Rhynchosporium</taxon>
    </lineage>
</organism>
<dbReference type="GO" id="GO:0031930">
    <property type="term" value="P:mitochondria-nucleus signaling pathway"/>
    <property type="evidence" value="ECO:0007669"/>
    <property type="project" value="TreeGrafter"/>
</dbReference>
<dbReference type="PANTHER" id="PTHR47936:SF1">
    <property type="entry name" value="PENTATRICOPEPTIDE REPEAT-CONTAINING PROTEIN GUN1, CHLOROPLASTIC"/>
    <property type="match status" value="1"/>
</dbReference>
<evidence type="ECO:0000256" key="5">
    <source>
        <dbReference type="SAM" id="MobiDB-lite"/>
    </source>
</evidence>
<protein>
    <recommendedName>
        <fullName evidence="8">Pentatricopeptide repeat protein</fullName>
    </recommendedName>
</protein>
<feature type="region of interest" description="Disordered" evidence="5">
    <location>
        <begin position="941"/>
        <end position="990"/>
    </location>
</feature>
<dbReference type="EMBL" id="FJUX01000010">
    <property type="protein sequence ID" value="CZS91951.1"/>
    <property type="molecule type" value="Genomic_DNA"/>
</dbReference>
<evidence type="ECO:0000313" key="7">
    <source>
        <dbReference type="Proteomes" id="UP000178912"/>
    </source>
</evidence>
<comment type="similarity">
    <text evidence="1">Belongs to the CCM1 family.</text>
</comment>
<gene>
    <name evidence="6" type="ORF">RAG0_02512</name>
</gene>
<evidence type="ECO:0000256" key="4">
    <source>
        <dbReference type="ARBA" id="ARBA00044511"/>
    </source>
</evidence>
<keyword evidence="7" id="KW-1185">Reference proteome</keyword>
<dbReference type="AlphaFoldDB" id="A0A1E1K1S7"/>
<sequence>MPTSLPVPSKGALRALRQLALGTSCTVAIGAGLLTEDRRRRIHSAREVHENAKRIKSSRQYHSTGTASLEALENQASRYRDEAFWLPSKVSKSTTPAAQDSPSLSHPTTVRVPQGVEQSSALEIDGNHENLALPRKIARIPSLEAHRAVKIARIDEVTQRMRRSQDRQKSLTVKLIQLLDKDPLDVDGAANLFLNEFEEKLTVDKSGLLPELIEVSARVAVACQRFSMHATSSRMLDTILSYGPVAEEDFNKFQPHEIINQWISMKGKTNFIEIDSDDLKKACSLYLTKFLEKPIFMSETMRLIGKRLCQATLEQGMSILTLALFFRMEETRAGNPLTSVDCLIKATHSLGRHKKVIRHFQQLYNQTTPDQMQFYQVTNLAIDSALVTGRLEDAEKILTTASAMAKAGGLELSTTWFLRILGEEYRAHRDLLRLQDLFRRLQLLSSHMHHPQALYGAIIQFCIEGHQEELATLYYKELRESYERSPEDLRIYGHFALAKAYRGDWNGVKVAFDDMRHSVHEYREEFSSAFAPVLKEFAKLHSVDAIEDFMQYFILELHLKMTPLILNFMIDIYSKVHEVDAIFRWIAYAAADGCKLNSKIFNAILRNCSDRFRFNYDDVYGMYRRAHSLQPDLVNNDSLSILRRMALSRSPNEEVRLARLQNLKRLDDPVQVEGCNEIYRAMSITYAQCNDSAVLKIYNGAERDHVRLQTRHLALAVRASLRLGEGDLAETAEIIRDARANGIEVTDAVASVFIHQISDLYAAGGRSACGRTENLLKQAEEAIASLAASGLEISQMAITHTANILQKRGRSQLAINFWDLMSRRFNIPASSFDLVTLTTLLNAYIGHQDGDGVRWVMQTLSANNLLPDAHLKRVLKEARNQAGERLHRNPYSEWLHRWLDVLDRAHTDVKEMRQQTFITNKQIKRKVLDIMAAAIEDQASEETAWKSWKSDEGMEPGQSDDEVRSVHMSQTDTAWKDVDRETSPVPSQLA</sequence>
<comment type="subunit">
    <text evidence="4">Binds to mitochondrial small subunit 15S rRNA.</text>
</comment>
<feature type="compositionally biased region" description="Polar residues" evidence="5">
    <location>
        <begin position="91"/>
        <end position="108"/>
    </location>
</feature>
<evidence type="ECO:0000256" key="3">
    <source>
        <dbReference type="ARBA" id="ARBA00044493"/>
    </source>
</evidence>
<dbReference type="PANTHER" id="PTHR47936">
    <property type="entry name" value="PPR_LONG DOMAIN-CONTAINING PROTEIN"/>
    <property type="match status" value="1"/>
</dbReference>
<evidence type="ECO:0000256" key="1">
    <source>
        <dbReference type="ARBA" id="ARBA00006192"/>
    </source>
</evidence>
<dbReference type="OrthoDB" id="185373at2759"/>
<dbReference type="Gene3D" id="1.25.40.10">
    <property type="entry name" value="Tetratricopeptide repeat domain"/>
    <property type="match status" value="2"/>
</dbReference>